<reference evidence="2 3" key="1">
    <citation type="submission" date="2024-09" db="EMBL/GenBank/DDBJ databases">
        <authorList>
            <person name="Sun Q."/>
            <person name="Mori K."/>
        </authorList>
    </citation>
    <scope>NUCLEOTIDE SEQUENCE [LARGE SCALE GENOMIC DNA]</scope>
    <source>
        <strain evidence="2 3">CCM 3426</strain>
    </source>
</reference>
<comment type="caution">
    <text evidence="2">The sequence shown here is derived from an EMBL/GenBank/DDBJ whole genome shotgun (WGS) entry which is preliminary data.</text>
</comment>
<proteinExistence type="predicted"/>
<gene>
    <name evidence="2" type="ORF">ACFFV7_41940</name>
</gene>
<accession>A0ABV5ITD0</accession>
<evidence type="ECO:0000259" key="1">
    <source>
        <dbReference type="Pfam" id="PF13474"/>
    </source>
</evidence>
<dbReference type="Gene3D" id="3.10.450.50">
    <property type="match status" value="1"/>
</dbReference>
<name>A0ABV5ITD0_9ACTN</name>
<dbReference type="Proteomes" id="UP001589647">
    <property type="component" value="Unassembled WGS sequence"/>
</dbReference>
<sequence>MTDSDVQYMTRTASADDIDEILRLNREWWESNIGYDIPRMTEVFPSPGEEYLMFNFNGHPYFNMREKVALWSYYRAREDFVGTPDVRVMRLEVRGDTAWLACEARIDEIALDDGGHAPDTRNTLLVRATEIYHRDDGDGRPRWRMWHTHISPLPPADEPRPGFDDTMQERGLGWVPWQPLPEREA</sequence>
<keyword evidence="3" id="KW-1185">Reference proteome</keyword>
<dbReference type="Pfam" id="PF13474">
    <property type="entry name" value="SnoaL_3"/>
    <property type="match status" value="1"/>
</dbReference>
<protein>
    <submittedName>
        <fullName evidence="2">YybH family protein</fullName>
    </submittedName>
</protein>
<organism evidence="2 3">
    <name type="scientific">Nonomuraea spiralis</name>
    <dbReference type="NCBI Taxonomy" id="46182"/>
    <lineage>
        <taxon>Bacteria</taxon>
        <taxon>Bacillati</taxon>
        <taxon>Actinomycetota</taxon>
        <taxon>Actinomycetes</taxon>
        <taxon>Streptosporangiales</taxon>
        <taxon>Streptosporangiaceae</taxon>
        <taxon>Nonomuraea</taxon>
    </lineage>
</organism>
<feature type="domain" description="SnoaL-like" evidence="1">
    <location>
        <begin position="21"/>
        <end position="152"/>
    </location>
</feature>
<dbReference type="InterPro" id="IPR032710">
    <property type="entry name" value="NTF2-like_dom_sf"/>
</dbReference>
<dbReference type="EMBL" id="JBHMEI010000066">
    <property type="protein sequence ID" value="MFB9207804.1"/>
    <property type="molecule type" value="Genomic_DNA"/>
</dbReference>
<dbReference type="SUPFAM" id="SSF54427">
    <property type="entry name" value="NTF2-like"/>
    <property type="match status" value="1"/>
</dbReference>
<dbReference type="InterPro" id="IPR037401">
    <property type="entry name" value="SnoaL-like"/>
</dbReference>
<dbReference type="RefSeq" id="WP_189652679.1">
    <property type="nucleotide sequence ID" value="NZ_BMRC01000030.1"/>
</dbReference>
<evidence type="ECO:0000313" key="2">
    <source>
        <dbReference type="EMBL" id="MFB9207804.1"/>
    </source>
</evidence>
<evidence type="ECO:0000313" key="3">
    <source>
        <dbReference type="Proteomes" id="UP001589647"/>
    </source>
</evidence>